<proteinExistence type="predicted"/>
<dbReference type="GO" id="GO:0020037">
    <property type="term" value="F:heme binding"/>
    <property type="evidence" value="ECO:0007669"/>
    <property type="project" value="InterPro"/>
</dbReference>
<protein>
    <submittedName>
        <fullName evidence="1">Uncharacterized protein</fullName>
    </submittedName>
</protein>
<accession>A0A2T9Y3M7</accession>
<dbReference type="GO" id="GO:0005506">
    <property type="term" value="F:iron ion binding"/>
    <property type="evidence" value="ECO:0007669"/>
    <property type="project" value="InterPro"/>
</dbReference>
<dbReference type="GO" id="GO:0016705">
    <property type="term" value="F:oxidoreductase activity, acting on paired donors, with incorporation or reduction of molecular oxygen"/>
    <property type="evidence" value="ECO:0007669"/>
    <property type="project" value="InterPro"/>
</dbReference>
<gene>
    <name evidence="1" type="ORF">BB560_006575</name>
</gene>
<keyword evidence="2" id="KW-1185">Reference proteome</keyword>
<reference evidence="1 2" key="1">
    <citation type="journal article" date="2018" name="MBio">
        <title>Comparative Genomics Reveals the Core Gene Toolbox for the Fungus-Insect Symbiosis.</title>
        <authorList>
            <person name="Wang Y."/>
            <person name="Stata M."/>
            <person name="Wang W."/>
            <person name="Stajich J.E."/>
            <person name="White M.M."/>
            <person name="Moncalvo J.M."/>
        </authorList>
    </citation>
    <scope>NUCLEOTIDE SEQUENCE [LARGE SCALE GENOMIC DNA]</scope>
    <source>
        <strain evidence="1 2">SC-DP-2</strain>
    </source>
</reference>
<dbReference type="SUPFAM" id="SSF48264">
    <property type="entry name" value="Cytochrome P450"/>
    <property type="match status" value="1"/>
</dbReference>
<evidence type="ECO:0000313" key="2">
    <source>
        <dbReference type="Proteomes" id="UP000245609"/>
    </source>
</evidence>
<dbReference type="STRING" id="133381.A0A2T9Y3M7"/>
<dbReference type="InterPro" id="IPR036396">
    <property type="entry name" value="Cyt_P450_sf"/>
</dbReference>
<feature type="non-terminal residue" evidence="1">
    <location>
        <position position="1"/>
    </location>
</feature>
<evidence type="ECO:0000313" key="1">
    <source>
        <dbReference type="EMBL" id="PVU86959.1"/>
    </source>
</evidence>
<sequence length="661" mass="76716">TSINTRASDLRERAYFKYPTLRTWISDLVKQPIRSQTSTWITGTARWMKRYCQTVGRGNTVKALQHRYTVNDKTKISAWIKAHNMRNTGSWMDLQMRHPDIKLGLQDIGKIRMGCYWTAQRLAKAGLIPKMYIERCPFCNKNTPETIEHMLIECFRWNSIRHETTIFNIPRLYRTVTIDQSTNNQALNQGRNIMIPKVKAMTLDKKEIQDTAKLSSNILKIGSDIYSDESNLKHRYNLHRGFPLYVSKHIQSLCLADSKEYGLSIDRNIEFLESNVGGGINELNLFEFLSRIFDENGERICYGKLKERPEFKKMFDSYTSSVYLWLKSKTFVSTMLRDFILKRAFLGLRDCIAKSLHHEYKINRKPNPDNLGVKNFVDIYIRNPDIQEFGAEGFATALVDAWFYVSKDTPARLVNIIFDLSVQPNLYFVLIQEQKDLVAKYGNDITHDITKEMIFMDAFIRESLNNSNPATCKDMFLSNGTLLKKGELTSINMFSRFNSVNSSANKKFDIYKHILNKKPFTDTKYWFINNNSNSNSNYPGSRNTCPFAEYSGTMIKVFVALFIRKLYVFSNIDGNQPEHPGYINLSTILSRKKSVYFKKHNISEYRDLIDLKKEYNDIINSDSRSMLSGSITSKDILTLLSSNFGFTKGLLFFYSFSSLFR</sequence>
<dbReference type="Proteomes" id="UP000245609">
    <property type="component" value="Unassembled WGS sequence"/>
</dbReference>
<dbReference type="Gene3D" id="1.10.630.10">
    <property type="entry name" value="Cytochrome P450"/>
    <property type="match status" value="1"/>
</dbReference>
<comment type="caution">
    <text evidence="1">The sequence shown here is derived from an EMBL/GenBank/DDBJ whole genome shotgun (WGS) entry which is preliminary data.</text>
</comment>
<dbReference type="OrthoDB" id="1844152at2759"/>
<dbReference type="EMBL" id="MBFS01003385">
    <property type="protein sequence ID" value="PVU86959.1"/>
    <property type="molecule type" value="Genomic_DNA"/>
</dbReference>
<dbReference type="AlphaFoldDB" id="A0A2T9Y3M7"/>
<name>A0A2T9Y3M7_9FUNG</name>
<dbReference type="GO" id="GO:0004497">
    <property type="term" value="F:monooxygenase activity"/>
    <property type="evidence" value="ECO:0007669"/>
    <property type="project" value="InterPro"/>
</dbReference>
<organism evidence="1 2">
    <name type="scientific">Smittium megazygosporum</name>
    <dbReference type="NCBI Taxonomy" id="133381"/>
    <lineage>
        <taxon>Eukaryota</taxon>
        <taxon>Fungi</taxon>
        <taxon>Fungi incertae sedis</taxon>
        <taxon>Zoopagomycota</taxon>
        <taxon>Kickxellomycotina</taxon>
        <taxon>Harpellomycetes</taxon>
        <taxon>Harpellales</taxon>
        <taxon>Legeriomycetaceae</taxon>
        <taxon>Smittium</taxon>
    </lineage>
</organism>